<dbReference type="InterPro" id="IPR050951">
    <property type="entry name" value="Retrovirus_Pol_polyprotein"/>
</dbReference>
<dbReference type="GO" id="GO:0003964">
    <property type="term" value="F:RNA-directed DNA polymerase activity"/>
    <property type="evidence" value="ECO:0007669"/>
    <property type="project" value="UniProtKB-EC"/>
</dbReference>
<dbReference type="eggNOG" id="KOG0017">
    <property type="taxonomic scope" value="Eukaryota"/>
</dbReference>
<dbReference type="OMA" id="MWIPTRI"/>
<dbReference type="PANTHER" id="PTHR37984:SF5">
    <property type="entry name" value="PROTEIN NYNRIN-LIKE"/>
    <property type="match status" value="1"/>
</dbReference>
<keyword evidence="4" id="KW-1185">Reference proteome</keyword>
<evidence type="ECO:0000256" key="1">
    <source>
        <dbReference type="ARBA" id="ARBA00012493"/>
    </source>
</evidence>
<dbReference type="InterPro" id="IPR001584">
    <property type="entry name" value="Integrase_cat-core"/>
</dbReference>
<dbReference type="EnsemblMetazoa" id="SMAR006574-RA">
    <property type="protein sequence ID" value="SMAR006574-PA"/>
    <property type="gene ID" value="SMAR006574"/>
</dbReference>
<dbReference type="EMBL" id="AFFK01020418">
    <property type="status" value="NOT_ANNOTATED_CDS"/>
    <property type="molecule type" value="Genomic_DNA"/>
</dbReference>
<dbReference type="PhylomeDB" id="T1IZA1"/>
<dbReference type="SUPFAM" id="SSF53098">
    <property type="entry name" value="Ribonuclease H-like"/>
    <property type="match status" value="1"/>
</dbReference>
<sequence length="291" mass="33812">MRRLFEEIRKSKLTLKLNKCHFLCSEVNFLGLRDWLEAAQESDPECKSIQEALLGGDVDEPMKQKMAKFVLKNRHVCFLLKEKEKNGTRTLMYLPKSIRRQTTQEIHESYAHPAVDGTIDAILKRFWFPRMRKFVKGLIGSCVNCLMFKEPGGRRPGALNLIIREKIPWHTVHLDHVGPLPRSNGFRHVLVATCNYSKITFLRAVRSTSAIETCKKLRELCAKMWIPTRIITDRGTAFKNSLFTELCEKLEIKHILTSTENPRANGQVERILCQCWRDIRRKMTEAIGRNF</sequence>
<dbReference type="GO" id="GO:0003676">
    <property type="term" value="F:nucleic acid binding"/>
    <property type="evidence" value="ECO:0007669"/>
    <property type="project" value="InterPro"/>
</dbReference>
<accession>T1IZA1</accession>
<dbReference type="Gene3D" id="3.30.420.10">
    <property type="entry name" value="Ribonuclease H-like superfamily/Ribonuclease H"/>
    <property type="match status" value="1"/>
</dbReference>
<proteinExistence type="predicted"/>
<evidence type="ECO:0000313" key="4">
    <source>
        <dbReference type="Proteomes" id="UP000014500"/>
    </source>
</evidence>
<dbReference type="InterPro" id="IPR036397">
    <property type="entry name" value="RNaseH_sf"/>
</dbReference>
<dbReference type="Pfam" id="PF00665">
    <property type="entry name" value="rve"/>
    <property type="match status" value="1"/>
</dbReference>
<dbReference type="EC" id="2.7.7.49" evidence="1"/>
<dbReference type="InterPro" id="IPR041588">
    <property type="entry name" value="Integrase_H2C2"/>
</dbReference>
<dbReference type="InterPro" id="IPR012337">
    <property type="entry name" value="RNaseH-like_sf"/>
</dbReference>
<dbReference type="STRING" id="126957.T1IZA1"/>
<dbReference type="PANTHER" id="PTHR37984">
    <property type="entry name" value="PROTEIN CBG26694"/>
    <property type="match status" value="1"/>
</dbReference>
<dbReference type="GO" id="GO:0015074">
    <property type="term" value="P:DNA integration"/>
    <property type="evidence" value="ECO:0007669"/>
    <property type="project" value="InterPro"/>
</dbReference>
<reference evidence="3" key="2">
    <citation type="submission" date="2015-02" db="UniProtKB">
        <authorList>
            <consortium name="EnsemblMetazoa"/>
        </authorList>
    </citation>
    <scope>IDENTIFICATION</scope>
</reference>
<dbReference type="Pfam" id="PF17921">
    <property type="entry name" value="Integrase_H2C2"/>
    <property type="match status" value="1"/>
</dbReference>
<feature type="domain" description="Integrase catalytic" evidence="2">
    <location>
        <begin position="164"/>
        <end position="291"/>
    </location>
</feature>
<protein>
    <recommendedName>
        <fullName evidence="1">RNA-directed DNA polymerase</fullName>
        <ecNumber evidence="1">2.7.7.49</ecNumber>
    </recommendedName>
</protein>
<dbReference type="Proteomes" id="UP000014500">
    <property type="component" value="Unassembled WGS sequence"/>
</dbReference>
<reference evidence="4" key="1">
    <citation type="submission" date="2011-05" db="EMBL/GenBank/DDBJ databases">
        <authorList>
            <person name="Richards S.R."/>
            <person name="Qu J."/>
            <person name="Jiang H."/>
            <person name="Jhangiani S.N."/>
            <person name="Agravi P."/>
            <person name="Goodspeed R."/>
            <person name="Gross S."/>
            <person name="Mandapat C."/>
            <person name="Jackson L."/>
            <person name="Mathew T."/>
            <person name="Pu L."/>
            <person name="Thornton R."/>
            <person name="Saada N."/>
            <person name="Wilczek-Boney K.B."/>
            <person name="Lee S."/>
            <person name="Kovar C."/>
            <person name="Wu Y."/>
            <person name="Scherer S.E."/>
            <person name="Worley K.C."/>
            <person name="Muzny D.M."/>
            <person name="Gibbs R."/>
        </authorList>
    </citation>
    <scope>NUCLEOTIDE SEQUENCE</scope>
    <source>
        <strain evidence="4">Brora</strain>
    </source>
</reference>
<organism evidence="3 4">
    <name type="scientific">Strigamia maritima</name>
    <name type="common">European centipede</name>
    <name type="synonym">Geophilus maritimus</name>
    <dbReference type="NCBI Taxonomy" id="126957"/>
    <lineage>
        <taxon>Eukaryota</taxon>
        <taxon>Metazoa</taxon>
        <taxon>Ecdysozoa</taxon>
        <taxon>Arthropoda</taxon>
        <taxon>Myriapoda</taxon>
        <taxon>Chilopoda</taxon>
        <taxon>Pleurostigmophora</taxon>
        <taxon>Geophilomorpha</taxon>
        <taxon>Linotaeniidae</taxon>
        <taxon>Strigamia</taxon>
    </lineage>
</organism>
<dbReference type="Gene3D" id="1.10.340.70">
    <property type="match status" value="1"/>
</dbReference>
<evidence type="ECO:0000259" key="2">
    <source>
        <dbReference type="PROSITE" id="PS50994"/>
    </source>
</evidence>
<dbReference type="HOGENOM" id="CLU_957512_0_0_1"/>
<name>T1IZA1_STRMM</name>
<evidence type="ECO:0000313" key="3">
    <source>
        <dbReference type="EnsemblMetazoa" id="SMAR006574-PA"/>
    </source>
</evidence>
<dbReference type="AlphaFoldDB" id="T1IZA1"/>
<dbReference type="PROSITE" id="PS50994">
    <property type="entry name" value="INTEGRASE"/>
    <property type="match status" value="1"/>
</dbReference>